<dbReference type="AlphaFoldDB" id="A0A6I1MHA7"/>
<proteinExistence type="predicted"/>
<dbReference type="Proteomes" id="UP000430345">
    <property type="component" value="Unassembled WGS sequence"/>
</dbReference>
<comment type="caution">
    <text evidence="1">The sequence shown here is derived from an EMBL/GenBank/DDBJ whole genome shotgun (WGS) entry which is preliminary data.</text>
</comment>
<evidence type="ECO:0000313" key="2">
    <source>
        <dbReference type="Proteomes" id="UP000430345"/>
    </source>
</evidence>
<dbReference type="NCBIfam" id="TIGR02833">
    <property type="entry name" value="spore_III_AB"/>
    <property type="match status" value="1"/>
</dbReference>
<evidence type="ECO:0000313" key="1">
    <source>
        <dbReference type="EMBL" id="MPQ42765.1"/>
    </source>
</evidence>
<sequence length="171" mass="19649">MRFFLLMLIVMLCSLIGYSYGEQFNNRYIQLQELMRALIDLQNEIIFAHTPLPNALNKIGEKCKEPIKILLKDISEKLSKNEVSNVYIAFKCSINDHKKNLNLKNEDYDVFLDLSKSLGETNVDGQSKLFSLAKEKLNSLLKIAEKECNSNRKVYRYLGVSVGAMISIFLM</sequence>
<accession>A0A6I1MHA7</accession>
<reference evidence="1 2" key="1">
    <citation type="submission" date="2019-10" db="EMBL/GenBank/DDBJ databases">
        <title>The Genome Sequence of Clostridium tarantellae Isolated from Fish Brain.</title>
        <authorList>
            <person name="Bano L."/>
            <person name="Kiel M."/>
            <person name="Sales G."/>
            <person name="Doxey A.C."/>
            <person name="Mansfield M.J."/>
            <person name="Schiavone M."/>
            <person name="Rossetto O."/>
            <person name="Pirazzini M."/>
            <person name="Dobrindt U."/>
            <person name="Montecucco C."/>
        </authorList>
    </citation>
    <scope>NUCLEOTIDE SEQUENCE [LARGE SCALE GENOMIC DNA]</scope>
    <source>
        <strain evidence="1 2">DSM 3997</strain>
    </source>
</reference>
<dbReference type="InterPro" id="IPR014198">
    <property type="entry name" value="Spore_III_AB"/>
</dbReference>
<keyword evidence="2" id="KW-1185">Reference proteome</keyword>
<dbReference type="Pfam" id="PF09548">
    <property type="entry name" value="Spore_III_AB"/>
    <property type="match status" value="1"/>
</dbReference>
<protein>
    <submittedName>
        <fullName evidence="1">Stage III sporulation protein SpoAB</fullName>
    </submittedName>
</protein>
<organism evidence="1 2">
    <name type="scientific">Clostridium tarantellae</name>
    <dbReference type="NCBI Taxonomy" id="39493"/>
    <lineage>
        <taxon>Bacteria</taxon>
        <taxon>Bacillati</taxon>
        <taxon>Bacillota</taxon>
        <taxon>Clostridia</taxon>
        <taxon>Eubacteriales</taxon>
        <taxon>Clostridiaceae</taxon>
        <taxon>Clostridium</taxon>
    </lineage>
</organism>
<gene>
    <name evidence="1" type="ORF">GBZ86_03225</name>
</gene>
<dbReference type="EMBL" id="WHJC01000020">
    <property type="protein sequence ID" value="MPQ42765.1"/>
    <property type="molecule type" value="Genomic_DNA"/>
</dbReference>
<name>A0A6I1MHA7_9CLOT</name>
<dbReference type="PIRSF" id="PIRSF021435">
    <property type="entry name" value="SpoIIIAB"/>
    <property type="match status" value="1"/>
</dbReference>